<dbReference type="InterPro" id="IPR043129">
    <property type="entry name" value="ATPase_NBD"/>
</dbReference>
<dbReference type="SUPFAM" id="SSF53067">
    <property type="entry name" value="Actin-like ATPase domain"/>
    <property type="match status" value="1"/>
</dbReference>
<dbReference type="InterPro" id="IPR036390">
    <property type="entry name" value="WH_DNA-bd_sf"/>
</dbReference>
<dbReference type="Pfam" id="PF12802">
    <property type="entry name" value="MarR_2"/>
    <property type="match status" value="1"/>
</dbReference>
<dbReference type="InterPro" id="IPR000600">
    <property type="entry name" value="ROK"/>
</dbReference>
<accession>A0ABP6H021</accession>
<protein>
    <submittedName>
        <fullName evidence="3">ROK family transcriptional regulator</fullName>
    </submittedName>
</protein>
<comment type="similarity">
    <text evidence="1">Belongs to the ROK (NagC/XylR) family.</text>
</comment>
<name>A0ABP6H021_9ACTN</name>
<reference evidence="4" key="1">
    <citation type="journal article" date="2019" name="Int. J. Syst. Evol. Microbiol.">
        <title>The Global Catalogue of Microorganisms (GCM) 10K type strain sequencing project: providing services to taxonomists for standard genome sequencing and annotation.</title>
        <authorList>
            <consortium name="The Broad Institute Genomics Platform"/>
            <consortium name="The Broad Institute Genome Sequencing Center for Infectious Disease"/>
            <person name="Wu L."/>
            <person name="Ma J."/>
        </authorList>
    </citation>
    <scope>NUCLEOTIDE SEQUENCE [LARGE SCALE GENOMIC DNA]</scope>
    <source>
        <strain evidence="4">JCM 8201</strain>
    </source>
</reference>
<evidence type="ECO:0000313" key="3">
    <source>
        <dbReference type="EMBL" id="GAA2733719.1"/>
    </source>
</evidence>
<keyword evidence="4" id="KW-1185">Reference proteome</keyword>
<dbReference type="Gene3D" id="3.30.420.40">
    <property type="match status" value="2"/>
</dbReference>
<dbReference type="RefSeq" id="WP_344454244.1">
    <property type="nucleotide sequence ID" value="NZ_BAAATZ010000026.1"/>
</dbReference>
<dbReference type="Pfam" id="PF00480">
    <property type="entry name" value="ROK"/>
    <property type="match status" value="1"/>
</dbReference>
<dbReference type="InterPro" id="IPR000835">
    <property type="entry name" value="HTH_MarR-typ"/>
</dbReference>
<dbReference type="CDD" id="cd00090">
    <property type="entry name" value="HTH_ARSR"/>
    <property type="match status" value="1"/>
</dbReference>
<evidence type="ECO:0000259" key="2">
    <source>
        <dbReference type="Pfam" id="PF12802"/>
    </source>
</evidence>
<dbReference type="PANTHER" id="PTHR18964:SF149">
    <property type="entry name" value="BIFUNCTIONAL UDP-N-ACETYLGLUCOSAMINE 2-EPIMERASE_N-ACETYLMANNOSAMINE KINASE"/>
    <property type="match status" value="1"/>
</dbReference>
<dbReference type="InterPro" id="IPR011991">
    <property type="entry name" value="ArsR-like_HTH"/>
</dbReference>
<gene>
    <name evidence="3" type="ORF">GCM10010439_54400</name>
</gene>
<feature type="domain" description="HTH marR-type" evidence="2">
    <location>
        <begin position="19"/>
        <end position="68"/>
    </location>
</feature>
<dbReference type="SUPFAM" id="SSF46785">
    <property type="entry name" value="Winged helix' DNA-binding domain"/>
    <property type="match status" value="1"/>
</dbReference>
<dbReference type="EMBL" id="BAAATZ010000026">
    <property type="protein sequence ID" value="GAA2733719.1"/>
    <property type="molecule type" value="Genomic_DNA"/>
</dbReference>
<organism evidence="3 4">
    <name type="scientific">Actinocorallia aurantiaca</name>
    <dbReference type="NCBI Taxonomy" id="46204"/>
    <lineage>
        <taxon>Bacteria</taxon>
        <taxon>Bacillati</taxon>
        <taxon>Actinomycetota</taxon>
        <taxon>Actinomycetes</taxon>
        <taxon>Streptosporangiales</taxon>
        <taxon>Thermomonosporaceae</taxon>
        <taxon>Actinocorallia</taxon>
    </lineage>
</organism>
<dbReference type="InterPro" id="IPR036388">
    <property type="entry name" value="WH-like_DNA-bd_sf"/>
</dbReference>
<dbReference type="Gene3D" id="1.10.10.10">
    <property type="entry name" value="Winged helix-like DNA-binding domain superfamily/Winged helix DNA-binding domain"/>
    <property type="match status" value="1"/>
</dbReference>
<sequence length="398" mass="40962">MARRPGTPRLLRELNDRSALELLLDEGPLTRAQIGARTGLSKVTASQLLARLEERGLVEVVGERTGGRGPSAAVYGVVPASAYVAGLEVGPREAAVGVMDITGGVAARATVPFSESDDPVEVIRTAVARACRTAKVAIPQLRALVIGTPGLVDPRTGDVRFAFDLSSWHEGAPEALRRRLDTRVVVENDVNLVAVAEHAHGAARDTGDFALLWVDRGIGLAVMLDGRLHRGVSGGAGELGYLPVPGVPLPDDVTESRAHGAPSLAGGFGALVGADALTDLARAHGYPGLSPEEALQDASASPDDPRSSSFLDAVASRLALGVTAVTAILDPGLIVLSGRLGAAGGHPLAARTAEAASRLCPTRSRLVPGALTTAPVLQGALHTALALAREEIFSTTTL</sequence>
<dbReference type="Proteomes" id="UP001501842">
    <property type="component" value="Unassembled WGS sequence"/>
</dbReference>
<evidence type="ECO:0000313" key="4">
    <source>
        <dbReference type="Proteomes" id="UP001501842"/>
    </source>
</evidence>
<comment type="caution">
    <text evidence="3">The sequence shown here is derived from an EMBL/GenBank/DDBJ whole genome shotgun (WGS) entry which is preliminary data.</text>
</comment>
<proteinExistence type="inferred from homology"/>
<dbReference type="PANTHER" id="PTHR18964">
    <property type="entry name" value="ROK (REPRESSOR, ORF, KINASE) FAMILY"/>
    <property type="match status" value="1"/>
</dbReference>
<evidence type="ECO:0000256" key="1">
    <source>
        <dbReference type="ARBA" id="ARBA00006479"/>
    </source>
</evidence>